<sequence>RSIKKGEKFTKENIWVKRPGTGEIKAIHFTKVLGKKASKNIPVDTQIKLSDLV</sequence>
<dbReference type="Gene3D" id="3.90.1210.10">
    <property type="entry name" value="Antifreeze-like/N-acetylneuraminic acid synthase C-terminal domain"/>
    <property type="match status" value="1"/>
</dbReference>
<evidence type="ECO:0000259" key="1">
    <source>
        <dbReference type="PROSITE" id="PS50844"/>
    </source>
</evidence>
<dbReference type="InterPro" id="IPR013974">
    <property type="entry name" value="SAF"/>
</dbReference>
<feature type="domain" description="AFP-like" evidence="1">
    <location>
        <begin position="1"/>
        <end position="53"/>
    </location>
</feature>
<feature type="non-terminal residue" evidence="2">
    <location>
        <position position="1"/>
    </location>
</feature>
<gene>
    <name evidence="2" type="ORF">UW78_C0014G0001</name>
</gene>
<protein>
    <submittedName>
        <fullName evidence="2">Sialic acid synthase</fullName>
    </submittedName>
</protein>
<organism evidence="2 3">
    <name type="scientific">Candidatus Azambacteria bacterium GW2011_GWA1_44_9</name>
    <dbReference type="NCBI Taxonomy" id="1618610"/>
    <lineage>
        <taxon>Bacteria</taxon>
        <taxon>Candidatus Azamiibacteriota</taxon>
    </lineage>
</organism>
<dbReference type="PATRIC" id="fig|1618610.3.peg.536"/>
<evidence type="ECO:0000313" key="3">
    <source>
        <dbReference type="Proteomes" id="UP000034595"/>
    </source>
</evidence>
<dbReference type="InterPro" id="IPR036732">
    <property type="entry name" value="AFP_Neu5c_C_sf"/>
</dbReference>
<dbReference type="EMBL" id="LCJQ01000014">
    <property type="protein sequence ID" value="KKT81196.1"/>
    <property type="molecule type" value="Genomic_DNA"/>
</dbReference>
<dbReference type="CDD" id="cd11615">
    <property type="entry name" value="SAF_NeuB_like"/>
    <property type="match status" value="1"/>
</dbReference>
<dbReference type="Proteomes" id="UP000034595">
    <property type="component" value="Unassembled WGS sequence"/>
</dbReference>
<name>A0A0G1KBS4_9BACT</name>
<comment type="caution">
    <text evidence="2">The sequence shown here is derived from an EMBL/GenBank/DDBJ whole genome shotgun (WGS) entry which is preliminary data.</text>
</comment>
<dbReference type="PROSITE" id="PS50844">
    <property type="entry name" value="AFP_LIKE"/>
    <property type="match status" value="1"/>
</dbReference>
<dbReference type="AlphaFoldDB" id="A0A0G1KBS4"/>
<dbReference type="InterPro" id="IPR006190">
    <property type="entry name" value="SAF_AFP_Neu5Ac"/>
</dbReference>
<dbReference type="InterPro" id="IPR057736">
    <property type="entry name" value="SAF_PseI/NeuA/NeuB"/>
</dbReference>
<accession>A0A0G1KBS4</accession>
<dbReference type="Pfam" id="PF08666">
    <property type="entry name" value="SAF"/>
    <property type="match status" value="1"/>
</dbReference>
<reference evidence="2 3" key="1">
    <citation type="journal article" date="2015" name="Nature">
        <title>rRNA introns, odd ribosomes, and small enigmatic genomes across a large radiation of phyla.</title>
        <authorList>
            <person name="Brown C.T."/>
            <person name="Hug L.A."/>
            <person name="Thomas B.C."/>
            <person name="Sharon I."/>
            <person name="Castelle C.J."/>
            <person name="Singh A."/>
            <person name="Wilkins M.J."/>
            <person name="Williams K.H."/>
            <person name="Banfield J.F."/>
        </authorList>
    </citation>
    <scope>NUCLEOTIDE SEQUENCE [LARGE SCALE GENOMIC DNA]</scope>
</reference>
<evidence type="ECO:0000313" key="2">
    <source>
        <dbReference type="EMBL" id="KKT81196.1"/>
    </source>
</evidence>
<dbReference type="SUPFAM" id="SSF51269">
    <property type="entry name" value="AFP III-like domain"/>
    <property type="match status" value="1"/>
</dbReference>
<proteinExistence type="predicted"/>